<protein>
    <submittedName>
        <fullName evidence="5">SNF2 family DNA or RNA helicase</fullName>
    </submittedName>
</protein>
<dbReference type="SUPFAM" id="SSF52540">
    <property type="entry name" value="P-loop containing nucleoside triphosphate hydrolases"/>
    <property type="match status" value="2"/>
</dbReference>
<evidence type="ECO:0000313" key="5">
    <source>
        <dbReference type="EMBL" id="PWW07136.1"/>
    </source>
</evidence>
<feature type="domain" description="Helicase ATP-binding" evidence="3">
    <location>
        <begin position="496"/>
        <end position="663"/>
    </location>
</feature>
<keyword evidence="1" id="KW-0378">Hydrolase</keyword>
<reference evidence="5 6" key="1">
    <citation type="submission" date="2018-05" db="EMBL/GenBank/DDBJ databases">
        <title>Genomic Encyclopedia of Type Strains, Phase III (KMG-III): the genomes of soil and plant-associated and newly described type strains.</title>
        <authorList>
            <person name="Whitman W."/>
        </authorList>
    </citation>
    <scope>NUCLEOTIDE SEQUENCE [LARGE SCALE GENOMIC DNA]</scope>
    <source>
        <strain evidence="5 6">CECT 5696</strain>
    </source>
</reference>
<evidence type="ECO:0000256" key="1">
    <source>
        <dbReference type="ARBA" id="ARBA00022801"/>
    </source>
</evidence>
<dbReference type="SMART" id="SM00490">
    <property type="entry name" value="HELICc"/>
    <property type="match status" value="1"/>
</dbReference>
<feature type="domain" description="Helicase C-terminal" evidence="4">
    <location>
        <begin position="793"/>
        <end position="950"/>
    </location>
</feature>
<keyword evidence="5" id="KW-0067">ATP-binding</keyword>
<evidence type="ECO:0000259" key="3">
    <source>
        <dbReference type="PROSITE" id="PS51192"/>
    </source>
</evidence>
<dbReference type="RefSeq" id="WP_110042414.1">
    <property type="nucleotide sequence ID" value="NZ_CP054612.1"/>
</dbReference>
<dbReference type="CDD" id="cd18012">
    <property type="entry name" value="DEXQc_arch_SWI2_SNF2"/>
    <property type="match status" value="1"/>
</dbReference>
<evidence type="ECO:0000256" key="2">
    <source>
        <dbReference type="SAM" id="Coils"/>
    </source>
</evidence>
<dbReference type="Pfam" id="PF00271">
    <property type="entry name" value="Helicase_C"/>
    <property type="match status" value="1"/>
</dbReference>
<evidence type="ECO:0000259" key="4">
    <source>
        <dbReference type="PROSITE" id="PS51194"/>
    </source>
</evidence>
<dbReference type="PANTHER" id="PTHR45629:SF7">
    <property type="entry name" value="DNA EXCISION REPAIR PROTEIN ERCC-6-RELATED"/>
    <property type="match status" value="1"/>
</dbReference>
<dbReference type="InterPro" id="IPR022138">
    <property type="entry name" value="DUF3670"/>
</dbReference>
<dbReference type="GO" id="GO:0005524">
    <property type="term" value="F:ATP binding"/>
    <property type="evidence" value="ECO:0007669"/>
    <property type="project" value="InterPro"/>
</dbReference>
<dbReference type="InterPro" id="IPR049730">
    <property type="entry name" value="SNF2/RAD54-like_C"/>
</dbReference>
<dbReference type="Gene3D" id="3.40.50.10810">
    <property type="entry name" value="Tandem AAA-ATPase domain"/>
    <property type="match status" value="1"/>
</dbReference>
<dbReference type="GO" id="GO:0015616">
    <property type="term" value="F:DNA translocase activity"/>
    <property type="evidence" value="ECO:0007669"/>
    <property type="project" value="TreeGrafter"/>
</dbReference>
<dbReference type="PANTHER" id="PTHR45629">
    <property type="entry name" value="SNF2/RAD54 FAMILY MEMBER"/>
    <property type="match status" value="1"/>
</dbReference>
<organism evidence="5 6">
    <name type="scientific">Paenibacillus cellulosilyticus</name>
    <dbReference type="NCBI Taxonomy" id="375489"/>
    <lineage>
        <taxon>Bacteria</taxon>
        <taxon>Bacillati</taxon>
        <taxon>Bacillota</taxon>
        <taxon>Bacilli</taxon>
        <taxon>Bacillales</taxon>
        <taxon>Paenibacillaceae</taxon>
        <taxon>Paenibacillus</taxon>
    </lineage>
</organism>
<dbReference type="PROSITE" id="PS51194">
    <property type="entry name" value="HELICASE_CTER"/>
    <property type="match status" value="1"/>
</dbReference>
<dbReference type="InterPro" id="IPR001650">
    <property type="entry name" value="Helicase_C-like"/>
</dbReference>
<keyword evidence="6" id="KW-1185">Reference proteome</keyword>
<dbReference type="SMART" id="SM00487">
    <property type="entry name" value="DEXDc"/>
    <property type="match status" value="1"/>
</dbReference>
<dbReference type="InterPro" id="IPR038718">
    <property type="entry name" value="SNF2-like_sf"/>
</dbReference>
<comment type="caution">
    <text evidence="5">The sequence shown here is derived from an EMBL/GenBank/DDBJ whole genome shotgun (WGS) entry which is preliminary data.</text>
</comment>
<dbReference type="InterPro" id="IPR027417">
    <property type="entry name" value="P-loop_NTPase"/>
</dbReference>
<dbReference type="PROSITE" id="PS51192">
    <property type="entry name" value="HELICASE_ATP_BIND_1"/>
    <property type="match status" value="1"/>
</dbReference>
<keyword evidence="5" id="KW-0547">Nucleotide-binding</keyword>
<dbReference type="InterPro" id="IPR050496">
    <property type="entry name" value="SNF2_RAD54_helicase_repair"/>
</dbReference>
<dbReference type="AlphaFoldDB" id="A0A2V2Z6Z2"/>
<name>A0A2V2Z6Z2_9BACL</name>
<dbReference type="GO" id="GO:0016787">
    <property type="term" value="F:hydrolase activity"/>
    <property type="evidence" value="ECO:0007669"/>
    <property type="project" value="UniProtKB-KW"/>
</dbReference>
<dbReference type="EMBL" id="QGTQ01000002">
    <property type="protein sequence ID" value="PWW07136.1"/>
    <property type="molecule type" value="Genomic_DNA"/>
</dbReference>
<dbReference type="Proteomes" id="UP000246635">
    <property type="component" value="Unassembled WGS sequence"/>
</dbReference>
<dbReference type="CDD" id="cd18793">
    <property type="entry name" value="SF2_C_SNF"/>
    <property type="match status" value="1"/>
</dbReference>
<dbReference type="InterPro" id="IPR000330">
    <property type="entry name" value="SNF2_N"/>
</dbReference>
<dbReference type="OrthoDB" id="9760715at2"/>
<proteinExistence type="predicted"/>
<dbReference type="Gene3D" id="3.40.50.300">
    <property type="entry name" value="P-loop containing nucleotide triphosphate hydrolases"/>
    <property type="match status" value="1"/>
</dbReference>
<sequence length="967" mass="109396">MRGLDTTGPLVLDARWASGEGVYVMEERQTNGYGVRLKRLLFAWHAPSWYGSEIEKKEAFGRTMILLPPLLAVEYLSLPKPVRMLNLGWTPDGQRLKDTADWLWDALQNGWFVPDGVRWTPERPAWRPDAPASEPEAAGRLHELQKRWDEAGQPGAMDDWLTTAVNSVIETDSAVSSAWHSTLSGIGSAVLLGGAADEEDWLVAAGIRKDLFPFRTALQLTEPDENHGWRLRPAIQHRDGGVWIPLKDLGAGGYMLISGEEQLPEEWLPLLEERLDRERRKWQTTAPELIDSEDGSLRSELSDNEAYTFLESTSLKLLQAGCPVLLPSWWETVRSRKFRLKAKMKSSVGSAEQPMFGLNELVQFDWKLAVGNLDLSEAEFLKLAEDNRRLMRIGGEWVHLEPADVDRIKKWMKQVGKRKGLTLRDVLEMHLRGTSPLTDGDEDDGISLAAEVELNNHLSKWLEQLQQTNGVPNVDIPQSFHGELRPYQHQGVSWLAFLRRFGLGAILADDMGLGKTVQFTAYLLYVKQMFEAGTGRGGPSLLVCPTSVIGNWEKELERFAPDLKVMLHYGPKRDKGAAFEAAANGADLVITSYSLVPLDEEELGRVDWNVLCLDEAQNIKNVNTKQSASIRRLDAYHRIAMTGTPMENRLTELWSIFDFISPGYLGRLGEFRQHVIAPIERTRDAEAIAGLQRWTRPFMLRRVKSDPMIVDSLPDKNEAKMFVSLTAEQGALYENIVSDLLDNLDKEGPMRRRGRILSALTKLKQLCDHPQLFLNDGVTGSEWDSERSNKTARLLEMVEEIAAEGERCLIFTQFVDMGMMLKRLLEERTGLPVPYLHGGVPKAQRDAMIERFKDPSEPGCAFVLSLKAGGTGLNLTAANHVFHFDRWWNPAVENQATDRAFRIGQTKKVQVHKFVTLGTLEERIDQMIDRKQTLNDQIVSQSEQWVTEMSTDELRELFALRKDRFGR</sequence>
<dbReference type="Pfam" id="PF12419">
    <property type="entry name" value="DUF3670"/>
    <property type="match status" value="1"/>
</dbReference>
<evidence type="ECO:0000313" key="6">
    <source>
        <dbReference type="Proteomes" id="UP000246635"/>
    </source>
</evidence>
<keyword evidence="5" id="KW-0347">Helicase</keyword>
<dbReference type="GO" id="GO:0004386">
    <property type="term" value="F:helicase activity"/>
    <property type="evidence" value="ECO:0007669"/>
    <property type="project" value="UniProtKB-KW"/>
</dbReference>
<accession>A0A2V2Z6Z2</accession>
<dbReference type="FunFam" id="3.40.50.300:FF:000533">
    <property type="entry name" value="Helicase, Snf2 family"/>
    <property type="match status" value="1"/>
</dbReference>
<keyword evidence="2" id="KW-0175">Coiled coil</keyword>
<dbReference type="Pfam" id="PF00176">
    <property type="entry name" value="SNF2-rel_dom"/>
    <property type="match status" value="1"/>
</dbReference>
<gene>
    <name evidence="5" type="ORF">DFQ01_10228</name>
</gene>
<dbReference type="InterPro" id="IPR014001">
    <property type="entry name" value="Helicase_ATP-bd"/>
</dbReference>
<feature type="coiled-coil region" evidence="2">
    <location>
        <begin position="917"/>
        <end position="944"/>
    </location>
</feature>